<proteinExistence type="predicted"/>
<name>A0ABD3BLX6_9LAMI</name>
<comment type="catalytic activity">
    <reaction evidence="1">
        <text>S-ubiquitinyl-[E2 ubiquitin-conjugating enzyme]-L-cysteine + [acceptor protein]-L-lysine = [E2 ubiquitin-conjugating enzyme]-L-cysteine + N(6)-ubiquitinyl-[acceptor protein]-L-lysine.</text>
        <dbReference type="EC" id="2.3.2.27"/>
    </reaction>
</comment>
<gene>
    <name evidence="11" type="ORF">CASFOL_038535</name>
</gene>
<evidence type="ECO:0000256" key="2">
    <source>
        <dbReference type="ARBA" id="ARBA00004906"/>
    </source>
</evidence>
<keyword evidence="5" id="KW-0479">Metal-binding</keyword>
<protein>
    <recommendedName>
        <fullName evidence="3">RING-type E3 ubiquitin transferase</fullName>
        <ecNumber evidence="3">2.3.2.27</ecNumber>
    </recommendedName>
</protein>
<keyword evidence="8" id="KW-0862">Zinc</keyword>
<comment type="pathway">
    <text evidence="2">Protein modification; protein ubiquitination.</text>
</comment>
<reference evidence="12" key="1">
    <citation type="journal article" date="2024" name="IScience">
        <title>Strigolactones Initiate the Formation of Haustorium-like Structures in Castilleja.</title>
        <authorList>
            <person name="Buerger M."/>
            <person name="Peterson D."/>
            <person name="Chory J."/>
        </authorList>
    </citation>
    <scope>NUCLEOTIDE SEQUENCE [LARGE SCALE GENOMIC DNA]</scope>
</reference>
<dbReference type="InterPro" id="IPR045191">
    <property type="entry name" value="MBR1/2-like"/>
</dbReference>
<organism evidence="11 12">
    <name type="scientific">Castilleja foliolosa</name>
    <dbReference type="NCBI Taxonomy" id="1961234"/>
    <lineage>
        <taxon>Eukaryota</taxon>
        <taxon>Viridiplantae</taxon>
        <taxon>Streptophyta</taxon>
        <taxon>Embryophyta</taxon>
        <taxon>Tracheophyta</taxon>
        <taxon>Spermatophyta</taxon>
        <taxon>Magnoliopsida</taxon>
        <taxon>eudicotyledons</taxon>
        <taxon>Gunneridae</taxon>
        <taxon>Pentapetalae</taxon>
        <taxon>asterids</taxon>
        <taxon>lamiids</taxon>
        <taxon>Lamiales</taxon>
        <taxon>Orobanchaceae</taxon>
        <taxon>Pedicularideae</taxon>
        <taxon>Castillejinae</taxon>
        <taxon>Castilleja</taxon>
    </lineage>
</organism>
<evidence type="ECO:0000256" key="5">
    <source>
        <dbReference type="ARBA" id="ARBA00022723"/>
    </source>
</evidence>
<sequence>MVRLDDWDERRLKYELREGAAGGSMPVGRNYAQHKAQSRLLKAKRRRLICKAEYVDEFINRRFAKIVRREKALYLRFELGRLRLRFRHMIAPVASLDVPRSVQFQREQEDVDDFINRKLFAMVRRHKTQWIKQSRADPSVPQRTEYERTLLIGQQSADWDELRREREMLLRRLNDPVAYENELQAREDEERNEIERAGQRAVLFRGLIEEDVDDYFYGVLQAMHRRMRAEWNEQYWCIDPAQRRQLNARYEAELDEWEKEHETWLGRLNDPDGYARELEARPELELEMETLFHAQLYDDTVANNLVMTTRTTKLLTDELISRYLKIGESKNRLADKEQICTICQDDLSQNGMNIATLDCSHEYHYSCIKHWLRLKNVCPLCNKIVIPISSMSR</sequence>
<dbReference type="Pfam" id="PF12678">
    <property type="entry name" value="zf-rbx1"/>
    <property type="match status" value="1"/>
</dbReference>
<keyword evidence="4" id="KW-0808">Transferase</keyword>
<dbReference type="PANTHER" id="PTHR22937:SF163">
    <property type="entry name" value="RING-TYPE E3 UBIQUITIN TRANSFERASE"/>
    <property type="match status" value="1"/>
</dbReference>
<dbReference type="EC" id="2.3.2.27" evidence="3"/>
<evidence type="ECO:0000313" key="11">
    <source>
        <dbReference type="EMBL" id="KAL3618214.1"/>
    </source>
</evidence>
<evidence type="ECO:0000256" key="4">
    <source>
        <dbReference type="ARBA" id="ARBA00022679"/>
    </source>
</evidence>
<keyword evidence="7" id="KW-0833">Ubl conjugation pathway</keyword>
<dbReference type="Gene3D" id="3.30.40.10">
    <property type="entry name" value="Zinc/RING finger domain, C3HC4 (zinc finger)"/>
    <property type="match status" value="1"/>
</dbReference>
<dbReference type="Proteomes" id="UP001632038">
    <property type="component" value="Unassembled WGS sequence"/>
</dbReference>
<accession>A0ABD3BLX6</accession>
<evidence type="ECO:0000256" key="6">
    <source>
        <dbReference type="ARBA" id="ARBA00022771"/>
    </source>
</evidence>
<dbReference type="GO" id="GO:0061630">
    <property type="term" value="F:ubiquitin protein ligase activity"/>
    <property type="evidence" value="ECO:0007669"/>
    <property type="project" value="UniProtKB-EC"/>
</dbReference>
<dbReference type="InterPro" id="IPR024766">
    <property type="entry name" value="Znf_RING_H2"/>
</dbReference>
<keyword evidence="6 9" id="KW-0863">Zinc-finger</keyword>
<dbReference type="InterPro" id="IPR013083">
    <property type="entry name" value="Znf_RING/FYVE/PHD"/>
</dbReference>
<dbReference type="PROSITE" id="PS50089">
    <property type="entry name" value="ZF_RING_2"/>
    <property type="match status" value="1"/>
</dbReference>
<evidence type="ECO:0000256" key="8">
    <source>
        <dbReference type="ARBA" id="ARBA00022833"/>
    </source>
</evidence>
<feature type="domain" description="RING-type" evidence="10">
    <location>
        <begin position="340"/>
        <end position="382"/>
    </location>
</feature>
<evidence type="ECO:0000256" key="3">
    <source>
        <dbReference type="ARBA" id="ARBA00012483"/>
    </source>
</evidence>
<dbReference type="SMART" id="SM00184">
    <property type="entry name" value="RING"/>
    <property type="match status" value="1"/>
</dbReference>
<comment type="caution">
    <text evidence="11">The sequence shown here is derived from an EMBL/GenBank/DDBJ whole genome shotgun (WGS) entry which is preliminary data.</text>
</comment>
<evidence type="ECO:0000256" key="9">
    <source>
        <dbReference type="PROSITE-ProRule" id="PRU00175"/>
    </source>
</evidence>
<dbReference type="EMBL" id="JAVIJP010000081">
    <property type="protein sequence ID" value="KAL3618214.1"/>
    <property type="molecule type" value="Genomic_DNA"/>
</dbReference>
<dbReference type="SUPFAM" id="SSF57850">
    <property type="entry name" value="RING/U-box"/>
    <property type="match status" value="1"/>
</dbReference>
<dbReference type="InterPro" id="IPR001841">
    <property type="entry name" value="Znf_RING"/>
</dbReference>
<evidence type="ECO:0000256" key="1">
    <source>
        <dbReference type="ARBA" id="ARBA00000900"/>
    </source>
</evidence>
<evidence type="ECO:0000256" key="7">
    <source>
        <dbReference type="ARBA" id="ARBA00022786"/>
    </source>
</evidence>
<dbReference type="GO" id="GO:0008270">
    <property type="term" value="F:zinc ion binding"/>
    <property type="evidence" value="ECO:0007669"/>
    <property type="project" value="UniProtKB-KW"/>
</dbReference>
<evidence type="ECO:0000259" key="10">
    <source>
        <dbReference type="PROSITE" id="PS50089"/>
    </source>
</evidence>
<keyword evidence="12" id="KW-1185">Reference proteome</keyword>
<dbReference type="PANTHER" id="PTHR22937">
    <property type="entry name" value="E3 UBIQUITIN-PROTEIN LIGASE RNF165"/>
    <property type="match status" value="1"/>
</dbReference>
<evidence type="ECO:0000313" key="12">
    <source>
        <dbReference type="Proteomes" id="UP001632038"/>
    </source>
</evidence>
<dbReference type="AlphaFoldDB" id="A0ABD3BLX6"/>